<dbReference type="KEGG" id="gak:X907_2228"/>
<reference evidence="1 2" key="1">
    <citation type="submission" date="2016-12" db="EMBL/GenBank/DDBJ databases">
        <title>The genome of dimorphic prosthecate Glycocaulis alkaliphilus 6b-8t, isolated from crude oil dictates its adaptability in petroleum environments.</title>
        <authorList>
            <person name="Wu X.-L."/>
            <person name="Geng S."/>
        </authorList>
    </citation>
    <scope>NUCLEOTIDE SEQUENCE [LARGE SCALE GENOMIC DNA]</scope>
    <source>
        <strain evidence="1 2">6B-8</strain>
    </source>
</reference>
<sequence length="88" mass="10154">MSAKKTLKTFPSFKSDEEAERFVDQADLTEFDLSGFKPASFEFAKKSAQVNLRVPQSLLDAVREKAKSRGIPFTRYIRMLMEHDVTHR</sequence>
<organism evidence="1 2">
    <name type="scientific">Glycocaulis alkaliphilus</name>
    <dbReference type="NCBI Taxonomy" id="1434191"/>
    <lineage>
        <taxon>Bacteria</taxon>
        <taxon>Pseudomonadati</taxon>
        <taxon>Pseudomonadota</taxon>
        <taxon>Alphaproteobacteria</taxon>
        <taxon>Maricaulales</taxon>
        <taxon>Maricaulaceae</taxon>
        <taxon>Glycocaulis</taxon>
    </lineage>
</organism>
<dbReference type="AlphaFoldDB" id="A0A3T0EBC9"/>
<dbReference type="RefSeq" id="WP_127567934.1">
    <property type="nucleotide sequence ID" value="NZ_BMFB01000001.1"/>
</dbReference>
<proteinExistence type="predicted"/>
<dbReference type="EMBL" id="CP018911">
    <property type="protein sequence ID" value="AZU04743.1"/>
    <property type="molecule type" value="Genomic_DNA"/>
</dbReference>
<evidence type="ECO:0000313" key="1">
    <source>
        <dbReference type="EMBL" id="AZU04743.1"/>
    </source>
</evidence>
<dbReference type="InterPro" id="IPR022148">
    <property type="entry name" value="CopG_antitoxin"/>
</dbReference>
<name>A0A3T0EBC9_9PROT</name>
<dbReference type="Proteomes" id="UP000286954">
    <property type="component" value="Chromosome"/>
</dbReference>
<dbReference type="Pfam" id="PF12441">
    <property type="entry name" value="CopG_antitoxin"/>
    <property type="match status" value="1"/>
</dbReference>
<dbReference type="OrthoDB" id="1551132at2"/>
<evidence type="ECO:0000313" key="2">
    <source>
        <dbReference type="Proteomes" id="UP000286954"/>
    </source>
</evidence>
<protein>
    <submittedName>
        <fullName evidence="1">Uncharacterized protein</fullName>
    </submittedName>
</protein>
<gene>
    <name evidence="1" type="ORF">X907_2228</name>
</gene>
<accession>A0A3T0EBC9</accession>
<keyword evidence="2" id="KW-1185">Reference proteome</keyword>